<dbReference type="EMBL" id="CP011011">
    <property type="protein sequence ID" value="ATC82382.1"/>
    <property type="molecule type" value="Genomic_DNA"/>
</dbReference>
<dbReference type="Proteomes" id="UP000217277">
    <property type="component" value="Chromosome I"/>
</dbReference>
<evidence type="ECO:0000313" key="2">
    <source>
        <dbReference type="Proteomes" id="UP000217277"/>
    </source>
</evidence>
<reference evidence="1" key="1">
    <citation type="submission" date="2015-03" db="EMBL/GenBank/DDBJ databases">
        <authorList>
            <person name="Xie B.-B."/>
            <person name="Rong J.-C."/>
            <person name="Qin Q.-L."/>
            <person name="Zhang Y.-Z."/>
        </authorList>
    </citation>
    <scope>NUCLEOTIDE SEQUENCE</scope>
    <source>
        <strain evidence="1">DSM 14585</strain>
    </source>
</reference>
<protein>
    <submittedName>
        <fullName evidence="1">Uncharacterized protein</fullName>
    </submittedName>
</protein>
<keyword evidence="2" id="KW-1185">Reference proteome</keyword>
<accession>A0ACA8DW20</accession>
<name>A0ACA8DW20_9GAMM</name>
<proteinExistence type="predicted"/>
<evidence type="ECO:0000313" key="1">
    <source>
        <dbReference type="EMBL" id="ATC82382.1"/>
    </source>
</evidence>
<organism evidence="1 2">
    <name type="scientific">Pseudoalteromonas agarivorans DSM 14585</name>
    <dbReference type="NCBI Taxonomy" id="1312369"/>
    <lineage>
        <taxon>Bacteria</taxon>
        <taxon>Pseudomonadati</taxon>
        <taxon>Pseudomonadota</taxon>
        <taxon>Gammaproteobacteria</taxon>
        <taxon>Alteromonadales</taxon>
        <taxon>Pseudoalteromonadaceae</taxon>
        <taxon>Pseudoalteromonas</taxon>
    </lineage>
</organism>
<gene>
    <name evidence="1" type="ORF">PAGA_a2053</name>
</gene>
<sequence>MGYNAKQPTCSVPANEVSDLIFLLCVNIQNNLAITNTDITKACRDEKT</sequence>